<organism evidence="3 4">
    <name type="scientific">Pseudonocardia kongjuensis</name>
    <dbReference type="NCBI Taxonomy" id="102227"/>
    <lineage>
        <taxon>Bacteria</taxon>
        <taxon>Bacillati</taxon>
        <taxon>Actinomycetota</taxon>
        <taxon>Actinomycetes</taxon>
        <taxon>Pseudonocardiales</taxon>
        <taxon>Pseudonocardiaceae</taxon>
        <taxon>Pseudonocardia</taxon>
    </lineage>
</organism>
<keyword evidence="1" id="KW-0812">Transmembrane</keyword>
<evidence type="ECO:0000256" key="1">
    <source>
        <dbReference type="SAM" id="Phobius"/>
    </source>
</evidence>
<feature type="transmembrane region" description="Helical" evidence="1">
    <location>
        <begin position="21"/>
        <end position="39"/>
    </location>
</feature>
<gene>
    <name evidence="3" type="ORF">GCM10009613_11800</name>
</gene>
<protein>
    <submittedName>
        <fullName evidence="3">Alpha/beta hydrolase</fullName>
    </submittedName>
</protein>
<sequence length="547" mass="55075">MHRRDDERGITVRQRCGGTPVGVPVVLLVLTLCGALLAGCAVGPSQRPPVAVRGELLPAAPPPTAAGPAADPDALPEIEEVRGGPAFTDCTADVLAGLAAAGTPVPPDRELAVGCGRLTVPADRSRPDLGPARLGLTRVTTPDAPADLPALVVLGDTGTDGSARAAAAVAARMPAEVLAAYQVVGMDRRGAGEDLLDCAPIDARAALLDAAPDRWDEPAMSALLDRSRSIVQDCYLLLSGTLTSYRATSTADDLESLRSALGPARLNLLGIGDGADAAAGWVARHPGAVGRVVLDGPGDPTLDDPARTEAATAAAEAAFDAFATACAAGPDCPLGPDPRATVTGLLDRLGRTALPVGDGDAVTAGATVRAVRSVLAQPARWPELQAALAAADGGDAAGLVRLLAPLGGPQGRFDAALATRCNDSRVRITPGEAADLAGDWSERFPLFGSAAAQQLVSCGPWPSGGPVPPSAPQGGAPPPVLVLGTAHDPRTAQSGAERTAEQLGDGRVVRWQGAGTGAYGRTPCVTAVVDRALVDGRAPAEPVVCPP</sequence>
<dbReference type="SUPFAM" id="SSF53474">
    <property type="entry name" value="alpha/beta-Hydrolases"/>
    <property type="match status" value="1"/>
</dbReference>
<proteinExistence type="predicted"/>
<dbReference type="InterPro" id="IPR013595">
    <property type="entry name" value="Pept_S33_TAP-like_C"/>
</dbReference>
<evidence type="ECO:0000259" key="2">
    <source>
        <dbReference type="Pfam" id="PF08386"/>
    </source>
</evidence>
<dbReference type="GO" id="GO:0016787">
    <property type="term" value="F:hydrolase activity"/>
    <property type="evidence" value="ECO:0007669"/>
    <property type="project" value="UniProtKB-KW"/>
</dbReference>
<comment type="caution">
    <text evidence="3">The sequence shown here is derived from an EMBL/GenBank/DDBJ whole genome shotgun (WGS) entry which is preliminary data.</text>
</comment>
<evidence type="ECO:0000313" key="4">
    <source>
        <dbReference type="Proteomes" id="UP001501414"/>
    </source>
</evidence>
<keyword evidence="1" id="KW-1133">Transmembrane helix</keyword>
<keyword evidence="1" id="KW-0472">Membrane</keyword>
<dbReference type="Proteomes" id="UP001501414">
    <property type="component" value="Unassembled WGS sequence"/>
</dbReference>
<dbReference type="EMBL" id="BAAAJK010000004">
    <property type="protein sequence ID" value="GAA1383006.1"/>
    <property type="molecule type" value="Genomic_DNA"/>
</dbReference>
<dbReference type="Gene3D" id="3.40.50.1820">
    <property type="entry name" value="alpha/beta hydrolase"/>
    <property type="match status" value="1"/>
</dbReference>
<name>A0ABP4I6P8_9PSEU</name>
<reference evidence="4" key="1">
    <citation type="journal article" date="2019" name="Int. J. Syst. Evol. Microbiol.">
        <title>The Global Catalogue of Microorganisms (GCM) 10K type strain sequencing project: providing services to taxonomists for standard genome sequencing and annotation.</title>
        <authorList>
            <consortium name="The Broad Institute Genomics Platform"/>
            <consortium name="The Broad Institute Genome Sequencing Center for Infectious Disease"/>
            <person name="Wu L."/>
            <person name="Ma J."/>
        </authorList>
    </citation>
    <scope>NUCLEOTIDE SEQUENCE [LARGE SCALE GENOMIC DNA]</scope>
    <source>
        <strain evidence="4">JCM 11896</strain>
    </source>
</reference>
<feature type="domain" description="Peptidase S33 tripeptidyl aminopeptidase-like C-terminal" evidence="2">
    <location>
        <begin position="445"/>
        <end position="545"/>
    </location>
</feature>
<dbReference type="InterPro" id="IPR029058">
    <property type="entry name" value="AB_hydrolase_fold"/>
</dbReference>
<accession>A0ABP4I6P8</accession>
<keyword evidence="4" id="KW-1185">Reference proteome</keyword>
<dbReference type="Pfam" id="PF08386">
    <property type="entry name" value="Abhydrolase_4"/>
    <property type="match status" value="1"/>
</dbReference>
<keyword evidence="3" id="KW-0378">Hydrolase</keyword>
<evidence type="ECO:0000313" key="3">
    <source>
        <dbReference type="EMBL" id="GAA1383006.1"/>
    </source>
</evidence>